<proteinExistence type="predicted"/>
<dbReference type="EMBL" id="CP122537">
    <property type="protein sequence ID" value="WGH77519.1"/>
    <property type="molecule type" value="Genomic_DNA"/>
</dbReference>
<protein>
    <submittedName>
        <fullName evidence="2">ATP-binding protein</fullName>
    </submittedName>
</protein>
<dbReference type="GO" id="GO:0005524">
    <property type="term" value="F:ATP binding"/>
    <property type="evidence" value="ECO:0007669"/>
    <property type="project" value="UniProtKB-KW"/>
</dbReference>
<dbReference type="Proteomes" id="UP001243420">
    <property type="component" value="Chromosome"/>
</dbReference>
<dbReference type="InterPro" id="IPR003594">
    <property type="entry name" value="HATPase_dom"/>
</dbReference>
<dbReference type="InterPro" id="IPR036890">
    <property type="entry name" value="HATPase_C_sf"/>
</dbReference>
<organism evidence="2 3">
    <name type="scientific">Jannaschia ovalis</name>
    <dbReference type="NCBI Taxonomy" id="3038773"/>
    <lineage>
        <taxon>Bacteria</taxon>
        <taxon>Pseudomonadati</taxon>
        <taxon>Pseudomonadota</taxon>
        <taxon>Alphaproteobacteria</taxon>
        <taxon>Rhodobacterales</taxon>
        <taxon>Roseobacteraceae</taxon>
        <taxon>Jannaschia</taxon>
    </lineage>
</organism>
<keyword evidence="2" id="KW-0547">Nucleotide-binding</keyword>
<accession>A0ABY8LBI5</accession>
<gene>
    <name evidence="2" type="ORF">P8627_10750</name>
</gene>
<dbReference type="RefSeq" id="WP_279964096.1">
    <property type="nucleotide sequence ID" value="NZ_CP122537.1"/>
</dbReference>
<sequence>MTAAPLPAQAELQPRRIPATAADVHALLADLALHFDLRGIAGPRSIDLHLLLAEVMNNIVEHALAGRADGWIELRVDRAPDGLRVALGDNGAPLPEALLRPAPPPDATAGEGCPEGGFGWAMIHALSSGLSYRRQDGINRLDLRFPYDRAG</sequence>
<keyword evidence="2" id="KW-0067">ATP-binding</keyword>
<evidence type="ECO:0000313" key="2">
    <source>
        <dbReference type="EMBL" id="WGH77519.1"/>
    </source>
</evidence>
<dbReference type="SUPFAM" id="SSF55874">
    <property type="entry name" value="ATPase domain of HSP90 chaperone/DNA topoisomerase II/histidine kinase"/>
    <property type="match status" value="1"/>
</dbReference>
<evidence type="ECO:0000259" key="1">
    <source>
        <dbReference type="Pfam" id="PF13581"/>
    </source>
</evidence>
<keyword evidence="3" id="KW-1185">Reference proteome</keyword>
<name>A0ABY8LBI5_9RHOB</name>
<evidence type="ECO:0000313" key="3">
    <source>
        <dbReference type="Proteomes" id="UP001243420"/>
    </source>
</evidence>
<feature type="domain" description="Histidine kinase/HSP90-like ATPase" evidence="1">
    <location>
        <begin position="17"/>
        <end position="144"/>
    </location>
</feature>
<dbReference type="Pfam" id="PF13581">
    <property type="entry name" value="HATPase_c_2"/>
    <property type="match status" value="1"/>
</dbReference>
<dbReference type="Gene3D" id="3.30.565.10">
    <property type="entry name" value="Histidine kinase-like ATPase, C-terminal domain"/>
    <property type="match status" value="1"/>
</dbReference>
<dbReference type="CDD" id="cd16936">
    <property type="entry name" value="HATPase_RsbW-like"/>
    <property type="match status" value="1"/>
</dbReference>
<reference evidence="2 3" key="1">
    <citation type="submission" date="2023-04" db="EMBL/GenBank/DDBJ databases">
        <title>Jannaschia ovalis sp. nov., a marine bacterium isolated from sea tidal flat.</title>
        <authorList>
            <person name="Kwon D.Y."/>
            <person name="Kim J.-J."/>
        </authorList>
    </citation>
    <scope>NUCLEOTIDE SEQUENCE [LARGE SCALE GENOMIC DNA]</scope>
    <source>
        <strain evidence="2 3">GRR-S6-38</strain>
    </source>
</reference>